<dbReference type="EC" id="1.3.3.11" evidence="4"/>
<comment type="similarity">
    <text evidence="4">Belongs to the PqqC family.</text>
</comment>
<evidence type="ECO:0000256" key="1">
    <source>
        <dbReference type="ARBA" id="ARBA00004948"/>
    </source>
</evidence>
<dbReference type="SUPFAM" id="SSF48613">
    <property type="entry name" value="Heme oxygenase-like"/>
    <property type="match status" value="1"/>
</dbReference>
<dbReference type="Gene3D" id="1.20.910.10">
    <property type="entry name" value="Heme oxygenase-like"/>
    <property type="match status" value="1"/>
</dbReference>
<reference evidence="7" key="2">
    <citation type="submission" date="2020-09" db="EMBL/GenBank/DDBJ databases">
        <authorList>
            <person name="Sun Q."/>
            <person name="Ohkuma M."/>
        </authorList>
    </citation>
    <scope>NUCLEOTIDE SEQUENCE</scope>
    <source>
        <strain evidence="7">JCM 4784</strain>
    </source>
</reference>
<dbReference type="AlphaFoldDB" id="A0A918ZNW2"/>
<dbReference type="Pfam" id="PF03070">
    <property type="entry name" value="TENA_THI-4"/>
    <property type="match status" value="1"/>
</dbReference>
<name>A0A918ZNW2_9ACTN</name>
<dbReference type="PANTHER" id="PTHR40279">
    <property type="entry name" value="PQQC-LIKE PROTEIN"/>
    <property type="match status" value="1"/>
</dbReference>
<evidence type="ECO:0000256" key="2">
    <source>
        <dbReference type="ARBA" id="ARBA00022905"/>
    </source>
</evidence>
<evidence type="ECO:0000259" key="6">
    <source>
        <dbReference type="Pfam" id="PF03070"/>
    </source>
</evidence>
<feature type="compositionally biased region" description="Low complexity" evidence="5">
    <location>
        <begin position="1"/>
        <end position="12"/>
    </location>
</feature>
<dbReference type="Proteomes" id="UP000608024">
    <property type="component" value="Unassembled WGS sequence"/>
</dbReference>
<dbReference type="GO" id="GO:0018189">
    <property type="term" value="P:pyrroloquinoline quinone biosynthetic process"/>
    <property type="evidence" value="ECO:0007669"/>
    <property type="project" value="UniProtKB-UniRule"/>
</dbReference>
<organism evidence="7 8">
    <name type="scientific">Streptomyces longispororuber</name>
    <dbReference type="NCBI Taxonomy" id="68230"/>
    <lineage>
        <taxon>Bacteria</taxon>
        <taxon>Bacillati</taxon>
        <taxon>Actinomycetota</taxon>
        <taxon>Actinomycetes</taxon>
        <taxon>Kitasatosporales</taxon>
        <taxon>Streptomycetaceae</taxon>
        <taxon>Streptomyces</taxon>
    </lineage>
</organism>
<comment type="catalytic activity">
    <reaction evidence="4">
        <text>6-(2-amino-2-carboxyethyl)-7,8-dioxo-1,2,3,4,7,8-hexahydroquinoline-2,4-dicarboxylate + 3 O2 = pyrroloquinoline quinone + 2 H2O2 + 2 H2O + H(+)</text>
        <dbReference type="Rhea" id="RHEA:10692"/>
        <dbReference type="ChEBI" id="CHEBI:15377"/>
        <dbReference type="ChEBI" id="CHEBI:15378"/>
        <dbReference type="ChEBI" id="CHEBI:15379"/>
        <dbReference type="ChEBI" id="CHEBI:16240"/>
        <dbReference type="ChEBI" id="CHEBI:58442"/>
        <dbReference type="ChEBI" id="CHEBI:58778"/>
        <dbReference type="EC" id="1.3.3.11"/>
    </reaction>
</comment>
<sequence>MRTTSPDGLPAGPDGPAPDPAPHPSPALAPDPASGQRLPEAADEREPWTADELTDRLRAVSAERYHDRHPFNVRMHAGDLTPEELRRWIANRFHYQRHIPVKDALILAKFDDPALRRGWARRIRDHDGERAGEGGIERWLRLGEAAGLPRATLWDSSRVLPGVRLAVDGYVNFCRLRPALDAVAASLTELSAPDLMRTRIAAFEKHYPWIDADGLAYFRGRVEQGGRDGQEALGLVRAWARTRAQQERAVAALAFKCDVLWTLLDAVDRGPAPGPPGPSGPEAATERKAGSP</sequence>
<feature type="domain" description="Thiaminase-2/PQQC" evidence="6">
    <location>
        <begin position="55"/>
        <end position="265"/>
    </location>
</feature>
<gene>
    <name evidence="4 7" type="primary">pqqC</name>
    <name evidence="7" type="ORF">GCM10018785_35200</name>
</gene>
<dbReference type="InterPro" id="IPR016084">
    <property type="entry name" value="Haem_Oase-like_multi-hlx"/>
</dbReference>
<proteinExistence type="inferred from homology"/>
<accession>A0A918ZNW2</accession>
<feature type="region of interest" description="Disordered" evidence="5">
    <location>
        <begin position="270"/>
        <end position="292"/>
    </location>
</feature>
<feature type="region of interest" description="Disordered" evidence="5">
    <location>
        <begin position="1"/>
        <end position="51"/>
    </location>
</feature>
<feature type="compositionally biased region" description="Pro residues" evidence="5">
    <location>
        <begin position="13"/>
        <end position="29"/>
    </location>
</feature>
<keyword evidence="8" id="KW-1185">Reference proteome</keyword>
<feature type="compositionally biased region" description="Basic and acidic residues" evidence="5">
    <location>
        <begin position="40"/>
        <end position="51"/>
    </location>
</feature>
<dbReference type="InterPro" id="IPR004305">
    <property type="entry name" value="Thiaminase-2/PQQC"/>
</dbReference>
<evidence type="ECO:0000256" key="3">
    <source>
        <dbReference type="ARBA" id="ARBA00023002"/>
    </source>
</evidence>
<dbReference type="PANTHER" id="PTHR40279:SF3">
    <property type="entry name" value="4-AMINOBENZOATE SYNTHASE"/>
    <property type="match status" value="1"/>
</dbReference>
<dbReference type="NCBIfam" id="TIGR02111">
    <property type="entry name" value="PQQ_syn_pqqC"/>
    <property type="match status" value="1"/>
</dbReference>
<protein>
    <recommendedName>
        <fullName evidence="4">Pyrroloquinoline-quinone synthase</fullName>
        <ecNumber evidence="4">1.3.3.11</ecNumber>
    </recommendedName>
    <alternativeName>
        <fullName evidence="4">Coenzyme PQQ synthesis protein C</fullName>
    </alternativeName>
    <alternativeName>
        <fullName evidence="4">Pyrroloquinoline quinone biosynthesis protein C</fullName>
    </alternativeName>
</protein>
<dbReference type="InterPro" id="IPR011845">
    <property type="entry name" value="PqqC"/>
</dbReference>
<evidence type="ECO:0000256" key="4">
    <source>
        <dbReference type="HAMAP-Rule" id="MF_00654"/>
    </source>
</evidence>
<dbReference type="InterPro" id="IPR039068">
    <property type="entry name" value="PqqC-like"/>
</dbReference>
<comment type="pathway">
    <text evidence="1">Cofactor biosynthesis; thiamine diphosphate biosynthesis.</text>
</comment>
<keyword evidence="2 4" id="KW-0884">PQQ biosynthesis</keyword>
<evidence type="ECO:0000313" key="8">
    <source>
        <dbReference type="Proteomes" id="UP000608024"/>
    </source>
</evidence>
<dbReference type="GO" id="GO:0033732">
    <property type="term" value="F:pyrroloquinoline-quinone synthase activity"/>
    <property type="evidence" value="ECO:0007669"/>
    <property type="project" value="UniProtKB-EC"/>
</dbReference>
<keyword evidence="3 4" id="KW-0560">Oxidoreductase</keyword>
<reference evidence="7" key="1">
    <citation type="journal article" date="2014" name="Int. J. Syst. Evol. Microbiol.">
        <title>Complete genome sequence of Corynebacterium casei LMG S-19264T (=DSM 44701T), isolated from a smear-ripened cheese.</title>
        <authorList>
            <consortium name="US DOE Joint Genome Institute (JGI-PGF)"/>
            <person name="Walter F."/>
            <person name="Albersmeier A."/>
            <person name="Kalinowski J."/>
            <person name="Ruckert C."/>
        </authorList>
    </citation>
    <scope>NUCLEOTIDE SEQUENCE</scope>
    <source>
        <strain evidence="7">JCM 4784</strain>
    </source>
</reference>
<dbReference type="HAMAP" id="MF_00654">
    <property type="entry name" value="PQQ_syn_PqqC"/>
    <property type="match status" value="1"/>
</dbReference>
<comment type="pathway">
    <text evidence="4">Cofactor biosynthesis; pyrroloquinoline quinone biosynthesis.</text>
</comment>
<evidence type="ECO:0000313" key="7">
    <source>
        <dbReference type="EMBL" id="GHE63244.1"/>
    </source>
</evidence>
<comment type="function">
    <text evidence="4">Ring cyclization and eight-electron oxidation of 3a-(2-amino-2-carboxyethyl)-4,5-dioxo-4,5,6,7,8,9-hexahydroquinoline-7,9-dicarboxylic-acid to PQQ.</text>
</comment>
<comment type="caution">
    <text evidence="7">The sequence shown here is derived from an EMBL/GenBank/DDBJ whole genome shotgun (WGS) entry which is preliminary data.</text>
</comment>
<dbReference type="EMBL" id="BNBT01000048">
    <property type="protein sequence ID" value="GHE63244.1"/>
    <property type="molecule type" value="Genomic_DNA"/>
</dbReference>
<evidence type="ECO:0000256" key="5">
    <source>
        <dbReference type="SAM" id="MobiDB-lite"/>
    </source>
</evidence>